<comment type="caution">
    <text evidence="1">The sequence shown here is derived from an EMBL/GenBank/DDBJ whole genome shotgun (WGS) entry which is preliminary data.</text>
</comment>
<dbReference type="AlphaFoldDB" id="A0A3M0KLF9"/>
<sequence>MERVACMALKQSKSPLCQASLARRVTFNIAMMCLMSMSKTSDSKEQCCSPVNANFHIKCLTVLLRLQKPIPTSFGLGVEVDPDLLDEQHSRRGQLHPGDLEKNGEEPSMGSWRRVIPFIISLLMAEPVAQAPAHAHQAAVPEAVQITS</sequence>
<protein>
    <submittedName>
        <fullName evidence="1">Uncharacterized protein</fullName>
    </submittedName>
</protein>
<reference evidence="1 2" key="1">
    <citation type="submission" date="2018-07" db="EMBL/GenBank/DDBJ databases">
        <title>A high quality draft genome assembly of the barn swallow (H. rustica rustica).</title>
        <authorList>
            <person name="Formenti G."/>
            <person name="Chiara M."/>
            <person name="Poveda L."/>
            <person name="Francoijs K.-J."/>
            <person name="Bonisoli-Alquati A."/>
            <person name="Canova L."/>
            <person name="Gianfranceschi L."/>
            <person name="Horner D.S."/>
            <person name="Saino N."/>
        </authorList>
    </citation>
    <scope>NUCLEOTIDE SEQUENCE [LARGE SCALE GENOMIC DNA]</scope>
    <source>
        <strain evidence="1">Chelidonia</strain>
        <tissue evidence="1">Blood</tissue>
    </source>
</reference>
<evidence type="ECO:0000313" key="1">
    <source>
        <dbReference type="EMBL" id="RMC13481.1"/>
    </source>
</evidence>
<keyword evidence="2" id="KW-1185">Reference proteome</keyword>
<name>A0A3M0KLF9_HIRRU</name>
<organism evidence="1 2">
    <name type="scientific">Hirundo rustica rustica</name>
    <dbReference type="NCBI Taxonomy" id="333673"/>
    <lineage>
        <taxon>Eukaryota</taxon>
        <taxon>Metazoa</taxon>
        <taxon>Chordata</taxon>
        <taxon>Craniata</taxon>
        <taxon>Vertebrata</taxon>
        <taxon>Euteleostomi</taxon>
        <taxon>Archelosauria</taxon>
        <taxon>Archosauria</taxon>
        <taxon>Dinosauria</taxon>
        <taxon>Saurischia</taxon>
        <taxon>Theropoda</taxon>
        <taxon>Coelurosauria</taxon>
        <taxon>Aves</taxon>
        <taxon>Neognathae</taxon>
        <taxon>Neoaves</taxon>
        <taxon>Telluraves</taxon>
        <taxon>Australaves</taxon>
        <taxon>Passeriformes</taxon>
        <taxon>Sylvioidea</taxon>
        <taxon>Hirundinidae</taxon>
        <taxon>Hirundo</taxon>
    </lineage>
</organism>
<dbReference type="EMBL" id="QRBI01000105">
    <property type="protein sequence ID" value="RMC13481.1"/>
    <property type="molecule type" value="Genomic_DNA"/>
</dbReference>
<dbReference type="Proteomes" id="UP000269221">
    <property type="component" value="Unassembled WGS sequence"/>
</dbReference>
<gene>
    <name evidence="1" type="ORF">DUI87_08554</name>
</gene>
<evidence type="ECO:0000313" key="2">
    <source>
        <dbReference type="Proteomes" id="UP000269221"/>
    </source>
</evidence>
<accession>A0A3M0KLF9</accession>
<proteinExistence type="predicted"/>